<evidence type="ECO:0000313" key="2">
    <source>
        <dbReference type="EMBL" id="KAF5820973.1"/>
    </source>
</evidence>
<dbReference type="GO" id="GO:0016020">
    <property type="term" value="C:membrane"/>
    <property type="evidence" value="ECO:0007669"/>
    <property type="project" value="InterPro"/>
</dbReference>
<proteinExistence type="predicted"/>
<protein>
    <submittedName>
        <fullName evidence="2">Potassium transporter</fullName>
    </submittedName>
</protein>
<dbReference type="PANTHER" id="PTHR30540:SF8">
    <property type="entry name" value="POTASSIUM TRANSPORTER 7"/>
    <property type="match status" value="1"/>
</dbReference>
<accession>A0A9K3P3H9</accession>
<feature type="domain" description="K+ potassium transporter C-terminal" evidence="1">
    <location>
        <begin position="19"/>
        <end position="80"/>
    </location>
</feature>
<evidence type="ECO:0000313" key="3">
    <source>
        <dbReference type="Proteomes" id="UP000215914"/>
    </source>
</evidence>
<organism evidence="2 3">
    <name type="scientific">Helianthus annuus</name>
    <name type="common">Common sunflower</name>
    <dbReference type="NCBI Taxonomy" id="4232"/>
    <lineage>
        <taxon>Eukaryota</taxon>
        <taxon>Viridiplantae</taxon>
        <taxon>Streptophyta</taxon>
        <taxon>Embryophyta</taxon>
        <taxon>Tracheophyta</taxon>
        <taxon>Spermatophyta</taxon>
        <taxon>Magnoliopsida</taxon>
        <taxon>eudicotyledons</taxon>
        <taxon>Gunneridae</taxon>
        <taxon>Pentapetalae</taxon>
        <taxon>asterids</taxon>
        <taxon>campanulids</taxon>
        <taxon>Asterales</taxon>
        <taxon>Asteraceae</taxon>
        <taxon>Asteroideae</taxon>
        <taxon>Heliantheae alliance</taxon>
        <taxon>Heliantheae</taxon>
        <taxon>Helianthus</taxon>
    </lineage>
</organism>
<evidence type="ECO:0000259" key="1">
    <source>
        <dbReference type="Pfam" id="PF22776"/>
    </source>
</evidence>
<dbReference type="PANTHER" id="PTHR30540">
    <property type="entry name" value="OSMOTIC STRESS POTASSIUM TRANSPORTER"/>
    <property type="match status" value="1"/>
</dbReference>
<dbReference type="EMBL" id="MNCJ02000316">
    <property type="protein sequence ID" value="KAF5820973.1"/>
    <property type="molecule type" value="Genomic_DNA"/>
</dbReference>
<reference evidence="2" key="1">
    <citation type="journal article" date="2017" name="Nature">
        <title>The sunflower genome provides insights into oil metabolism, flowering and Asterid evolution.</title>
        <authorList>
            <person name="Badouin H."/>
            <person name="Gouzy J."/>
            <person name="Grassa C.J."/>
            <person name="Murat F."/>
            <person name="Staton S.E."/>
            <person name="Cottret L."/>
            <person name="Lelandais-Briere C."/>
            <person name="Owens G.L."/>
            <person name="Carrere S."/>
            <person name="Mayjonade B."/>
            <person name="Legrand L."/>
            <person name="Gill N."/>
            <person name="Kane N.C."/>
            <person name="Bowers J.E."/>
            <person name="Hubner S."/>
            <person name="Bellec A."/>
            <person name="Berard A."/>
            <person name="Berges H."/>
            <person name="Blanchet N."/>
            <person name="Boniface M.C."/>
            <person name="Brunel D."/>
            <person name="Catrice O."/>
            <person name="Chaidir N."/>
            <person name="Claudel C."/>
            <person name="Donnadieu C."/>
            <person name="Faraut T."/>
            <person name="Fievet G."/>
            <person name="Helmstetter N."/>
            <person name="King M."/>
            <person name="Knapp S.J."/>
            <person name="Lai Z."/>
            <person name="Le Paslier M.C."/>
            <person name="Lippi Y."/>
            <person name="Lorenzon L."/>
            <person name="Mandel J.R."/>
            <person name="Marage G."/>
            <person name="Marchand G."/>
            <person name="Marquand E."/>
            <person name="Bret-Mestries E."/>
            <person name="Morien E."/>
            <person name="Nambeesan S."/>
            <person name="Nguyen T."/>
            <person name="Pegot-Espagnet P."/>
            <person name="Pouilly N."/>
            <person name="Raftis F."/>
            <person name="Sallet E."/>
            <person name="Schiex T."/>
            <person name="Thomas J."/>
            <person name="Vandecasteele C."/>
            <person name="Vares D."/>
            <person name="Vear F."/>
            <person name="Vautrin S."/>
            <person name="Crespi M."/>
            <person name="Mangin B."/>
            <person name="Burke J.M."/>
            <person name="Salse J."/>
            <person name="Munos S."/>
            <person name="Vincourt P."/>
            <person name="Rieseberg L.H."/>
            <person name="Langlade N.B."/>
        </authorList>
    </citation>
    <scope>NUCLEOTIDE SEQUENCE</scope>
    <source>
        <tissue evidence="2">Leaves</tissue>
    </source>
</reference>
<dbReference type="InterPro" id="IPR003855">
    <property type="entry name" value="K+_transporter"/>
</dbReference>
<name>A0A9K3P3H9_HELAN</name>
<gene>
    <name evidence="2" type="ORF">HanXRQr2_Chr01g0008311</name>
</gene>
<dbReference type="GO" id="GO:0015079">
    <property type="term" value="F:potassium ion transmembrane transporter activity"/>
    <property type="evidence" value="ECO:0007669"/>
    <property type="project" value="InterPro"/>
</dbReference>
<dbReference type="Pfam" id="PF22776">
    <property type="entry name" value="K_trans_C"/>
    <property type="match status" value="1"/>
</dbReference>
<reference evidence="2" key="2">
    <citation type="submission" date="2020-06" db="EMBL/GenBank/DDBJ databases">
        <title>Helianthus annuus Genome sequencing and assembly Release 2.</title>
        <authorList>
            <person name="Gouzy J."/>
            <person name="Langlade N."/>
            <person name="Munos S."/>
        </authorList>
    </citation>
    <scope>NUCLEOTIDE SEQUENCE</scope>
    <source>
        <tissue evidence="2">Leaves</tissue>
    </source>
</reference>
<keyword evidence="3" id="KW-1185">Reference proteome</keyword>
<dbReference type="InterPro" id="IPR053952">
    <property type="entry name" value="K_trans_C"/>
</dbReference>
<dbReference type="AlphaFoldDB" id="A0A9K3P3H9"/>
<dbReference type="Proteomes" id="UP000215914">
    <property type="component" value="Unassembled WGS sequence"/>
</dbReference>
<comment type="caution">
    <text evidence="2">The sequence shown here is derived from an EMBL/GenBank/DDBJ whole genome shotgun (WGS) entry which is preliminary data.</text>
</comment>
<dbReference type="Gramene" id="mRNA:HanXRQr2_Chr01g0008311">
    <property type="protein sequence ID" value="mRNA:HanXRQr2_Chr01g0008311"/>
    <property type="gene ID" value="HanXRQr2_Chr01g0008311"/>
</dbReference>
<sequence>MYCVFAWVRLQSRNLSARGIGLFYNELMKGVPGIFGHFLTTLPAVHSMIISLCIKYTHVPIVSQIKRILFRRVCLKSYHIFHFIIRLHMVEYGSHGSGCISVADPGFFLWCAEIYIGRLS</sequence>